<feature type="transmembrane region" description="Helical" evidence="1">
    <location>
        <begin position="303"/>
        <end position="327"/>
    </location>
</feature>
<name>A0AAE0WY86_9PEZI</name>
<evidence type="ECO:0000259" key="2">
    <source>
        <dbReference type="Pfam" id="PF24864"/>
    </source>
</evidence>
<keyword evidence="1" id="KW-0812">Transmembrane</keyword>
<gene>
    <name evidence="3" type="ORF">LTR78_000591</name>
</gene>
<sequence length="331" mass="37684">MVTRTTHLGISLLQQDCTLYELPGELRNRIWSYIFASPLKAHFHIQGGKIQQDFCTFGSLPDPAARQLNHAATRTSIIRTCRAFYREVTPFLYGNTTFDLVLGSDKLATRTSCLLGNNNLFARPQGHGPDSSNSVQVCTLFRHISQTNLIIQPGTRSNINSYINQLQSLLRTLSLRAPRLHHLKLHIFISRHDHIDHNAAPQIVQALFGIAKLPALKSLDFYGSNSADHYEWAEDLEFMDACWELHEYLAKRRPDIGVAYPVSDEEDEHCCRAHHNLSLMYSVADAIREVCGPVLLSTFWTEVFWGFMGYLKVAHGLVFVACFIYWWTCKS</sequence>
<keyword evidence="1" id="KW-0472">Membrane</keyword>
<organism evidence="3 4">
    <name type="scientific">Recurvomyces mirabilis</name>
    <dbReference type="NCBI Taxonomy" id="574656"/>
    <lineage>
        <taxon>Eukaryota</taxon>
        <taxon>Fungi</taxon>
        <taxon>Dikarya</taxon>
        <taxon>Ascomycota</taxon>
        <taxon>Pezizomycotina</taxon>
        <taxon>Dothideomycetes</taxon>
        <taxon>Dothideomycetidae</taxon>
        <taxon>Mycosphaerellales</taxon>
        <taxon>Teratosphaeriaceae</taxon>
        <taxon>Recurvomyces</taxon>
    </lineage>
</organism>
<reference evidence="3" key="1">
    <citation type="submission" date="2023-07" db="EMBL/GenBank/DDBJ databases">
        <title>Black Yeasts Isolated from many extreme environments.</title>
        <authorList>
            <person name="Coleine C."/>
            <person name="Stajich J.E."/>
            <person name="Selbmann L."/>
        </authorList>
    </citation>
    <scope>NUCLEOTIDE SEQUENCE</scope>
    <source>
        <strain evidence="3">CCFEE 5485</strain>
    </source>
</reference>
<protein>
    <recommendedName>
        <fullName evidence="2">DUF7730 domain-containing protein</fullName>
    </recommendedName>
</protein>
<evidence type="ECO:0000313" key="4">
    <source>
        <dbReference type="Proteomes" id="UP001274830"/>
    </source>
</evidence>
<evidence type="ECO:0000256" key="1">
    <source>
        <dbReference type="SAM" id="Phobius"/>
    </source>
</evidence>
<proteinExistence type="predicted"/>
<dbReference type="EMBL" id="JAUTXT010000001">
    <property type="protein sequence ID" value="KAK3680213.1"/>
    <property type="molecule type" value="Genomic_DNA"/>
</dbReference>
<evidence type="ECO:0000313" key="3">
    <source>
        <dbReference type="EMBL" id="KAK3680213.1"/>
    </source>
</evidence>
<feature type="domain" description="DUF7730" evidence="2">
    <location>
        <begin position="14"/>
        <end position="101"/>
    </location>
</feature>
<dbReference type="AlphaFoldDB" id="A0AAE0WY86"/>
<keyword evidence="4" id="KW-1185">Reference proteome</keyword>
<accession>A0AAE0WY86</accession>
<dbReference type="Proteomes" id="UP001274830">
    <property type="component" value="Unassembled WGS sequence"/>
</dbReference>
<dbReference type="InterPro" id="IPR038883">
    <property type="entry name" value="AN11006-like"/>
</dbReference>
<dbReference type="PANTHER" id="PTHR42085:SF1">
    <property type="entry name" value="F-BOX DOMAIN-CONTAINING PROTEIN"/>
    <property type="match status" value="1"/>
</dbReference>
<dbReference type="PANTHER" id="PTHR42085">
    <property type="entry name" value="F-BOX DOMAIN-CONTAINING PROTEIN"/>
    <property type="match status" value="1"/>
</dbReference>
<keyword evidence="1" id="KW-1133">Transmembrane helix</keyword>
<dbReference type="Pfam" id="PF24864">
    <property type="entry name" value="DUF7730"/>
    <property type="match status" value="1"/>
</dbReference>
<comment type="caution">
    <text evidence="3">The sequence shown here is derived from an EMBL/GenBank/DDBJ whole genome shotgun (WGS) entry which is preliminary data.</text>
</comment>
<dbReference type="InterPro" id="IPR056632">
    <property type="entry name" value="DUF7730"/>
</dbReference>